<sequence>MQPYPDRETIAVFPILPQAAAMSASATPPASVARFSQPELDMLSKTADAMSAYLGQPVLAEVGTDEAGLEWVSFGMTLAEDDDETEQPLHVQLGGAGTRLLGQRGGLPESVEPYDCLFLWAVQISTNEGERFVKIDQDGEEAAWSDELVDVLPFSLQEDALDEEDYDDEDEDGDDDADMRDHVPPASRD</sequence>
<evidence type="ECO:0000256" key="1">
    <source>
        <dbReference type="SAM" id="MobiDB-lite"/>
    </source>
</evidence>
<evidence type="ECO:0000313" key="3">
    <source>
        <dbReference type="Proteomes" id="UP000077037"/>
    </source>
</evidence>
<dbReference type="EMBL" id="FKBS01000007">
    <property type="protein sequence ID" value="SAH96425.1"/>
    <property type="molecule type" value="Genomic_DNA"/>
</dbReference>
<proteinExistence type="predicted"/>
<feature type="compositionally biased region" description="Basic and acidic residues" evidence="1">
    <location>
        <begin position="179"/>
        <end position="189"/>
    </location>
</feature>
<organism evidence="2 3">
    <name type="scientific">Bordetella ansorpii</name>
    <dbReference type="NCBI Taxonomy" id="288768"/>
    <lineage>
        <taxon>Bacteria</taxon>
        <taxon>Pseudomonadati</taxon>
        <taxon>Pseudomonadota</taxon>
        <taxon>Betaproteobacteria</taxon>
        <taxon>Burkholderiales</taxon>
        <taxon>Alcaligenaceae</taxon>
        <taxon>Bordetella</taxon>
    </lineage>
</organism>
<evidence type="ECO:0000313" key="2">
    <source>
        <dbReference type="EMBL" id="SAH96425.1"/>
    </source>
</evidence>
<gene>
    <name evidence="2" type="ORF">SAMEA1982600_00764</name>
</gene>
<feature type="region of interest" description="Disordered" evidence="1">
    <location>
        <begin position="155"/>
        <end position="189"/>
    </location>
</feature>
<protein>
    <submittedName>
        <fullName evidence="2">Uncharacterized protein</fullName>
    </submittedName>
</protein>
<feature type="compositionally biased region" description="Acidic residues" evidence="1">
    <location>
        <begin position="159"/>
        <end position="178"/>
    </location>
</feature>
<accession>A0A157LI22</accession>
<dbReference type="Proteomes" id="UP000077037">
    <property type="component" value="Unassembled WGS sequence"/>
</dbReference>
<reference evidence="2 3" key="1">
    <citation type="submission" date="2016-03" db="EMBL/GenBank/DDBJ databases">
        <authorList>
            <consortium name="Pathogen Informatics"/>
        </authorList>
    </citation>
    <scope>NUCLEOTIDE SEQUENCE [LARGE SCALE GENOMIC DNA]</scope>
    <source>
        <strain evidence="2 3">NCTC13364</strain>
    </source>
</reference>
<name>A0A157LI22_9BORD</name>
<dbReference type="AlphaFoldDB" id="A0A157LI22"/>